<comment type="similarity">
    <text evidence="1">Belongs to the peptidase S1C family.</text>
</comment>
<dbReference type="Pfam" id="PF13365">
    <property type="entry name" value="Trypsin_2"/>
    <property type="match status" value="1"/>
</dbReference>
<keyword evidence="4" id="KW-1185">Reference proteome</keyword>
<dbReference type="InterPro" id="IPR009003">
    <property type="entry name" value="Peptidase_S1_PA"/>
</dbReference>
<evidence type="ECO:0000313" key="3">
    <source>
        <dbReference type="EMBL" id="CAE7376638.1"/>
    </source>
</evidence>
<reference evidence="3" key="1">
    <citation type="submission" date="2021-02" db="EMBL/GenBank/DDBJ databases">
        <authorList>
            <person name="Dougan E. K."/>
            <person name="Rhodes N."/>
            <person name="Thang M."/>
            <person name="Chan C."/>
        </authorList>
    </citation>
    <scope>NUCLEOTIDE SEQUENCE</scope>
</reference>
<evidence type="ECO:0000256" key="2">
    <source>
        <dbReference type="SAM" id="MobiDB-lite"/>
    </source>
</evidence>
<proteinExistence type="inferred from homology"/>
<accession>A0A812PZH0</accession>
<dbReference type="SUPFAM" id="SSF50494">
    <property type="entry name" value="Trypsin-like serine proteases"/>
    <property type="match status" value="1"/>
</dbReference>
<dbReference type="GO" id="GO:0006508">
    <property type="term" value="P:proteolysis"/>
    <property type="evidence" value="ECO:0007669"/>
    <property type="project" value="InterPro"/>
</dbReference>
<feature type="non-terminal residue" evidence="3">
    <location>
        <position position="696"/>
    </location>
</feature>
<evidence type="ECO:0000313" key="4">
    <source>
        <dbReference type="Proteomes" id="UP000601435"/>
    </source>
</evidence>
<dbReference type="PRINTS" id="PR00834">
    <property type="entry name" value="PROTEASES2C"/>
</dbReference>
<protein>
    <submittedName>
        <fullName evidence="3">HhoA protein</fullName>
    </submittedName>
</protein>
<evidence type="ECO:0000256" key="1">
    <source>
        <dbReference type="ARBA" id="ARBA00010541"/>
    </source>
</evidence>
<organism evidence="3 4">
    <name type="scientific">Symbiodinium necroappetens</name>
    <dbReference type="NCBI Taxonomy" id="1628268"/>
    <lineage>
        <taxon>Eukaryota</taxon>
        <taxon>Sar</taxon>
        <taxon>Alveolata</taxon>
        <taxon>Dinophyceae</taxon>
        <taxon>Suessiales</taxon>
        <taxon>Symbiodiniaceae</taxon>
        <taxon>Symbiodinium</taxon>
    </lineage>
</organism>
<dbReference type="PANTHER" id="PTHR22939:SF129">
    <property type="entry name" value="SERINE PROTEASE HTRA2, MITOCHONDRIAL"/>
    <property type="match status" value="1"/>
</dbReference>
<gene>
    <name evidence="3" type="primary">hhoA</name>
    <name evidence="3" type="ORF">SNEC2469_LOCUS10164</name>
</gene>
<dbReference type="InterPro" id="IPR001940">
    <property type="entry name" value="Peptidase_S1C"/>
</dbReference>
<dbReference type="Proteomes" id="UP000601435">
    <property type="component" value="Unassembled WGS sequence"/>
</dbReference>
<dbReference type="AlphaFoldDB" id="A0A812PZH0"/>
<feature type="region of interest" description="Disordered" evidence="2">
    <location>
        <begin position="337"/>
        <end position="358"/>
    </location>
</feature>
<sequence length="696" mass="75859">VLFRSMGASAPVVAQVEMEHPDGTFDIGWFDQAGSKQQATAVPGASLEPYMPALQASALLQDVFSKVAGQVPPSLERWSSMDIGRGDIQRAAVTCLDGHALVRSQPSYWSSSVQCRFCLDAIPAGQVRMHCYSCNYSLCGKCFLQNQNPHVGQNPAGFEEIRHSLAIWPRCDNGHSLERFGGGTADGGASCSSCSQPEIGSTGPFFLICRFCQQQLCHDCSRRSLCTLLDAAYEPRVARADAVDSDAVRRLFAEFGVEDEAYLNDAHDPARRSTINMTLWHRNDAGHQDILGFQTYIADTSGFEGLHPTRSSRHQVLPLPLQAALFTRILSTRSQGEALETEVSNHHPDKQGSVSKARQALGPRKGDFMTVDFFTGCSCDAESYGSGSTQSLRWLQRSEGHSDTTGLNVKDNFVNRVAEKCGAAVVRIQTEQKVEIPSIGNADIFSFFFGIKPEINQQERKIKGQGSGFCVDGAVGVVLTNAHVVQGADRILASFPGRRAAIECEILETDEVIDLAALRVKDKSQLPLPSMALGASETVKTGDWTIVLGNPLGLQNTCTLGIVSSLERSTGETGFDWMRHPLIQTDAAVNQGNSGGPMLNEIGEVIGMISMRALFGPRSLASLQGERFHARTLGSKWPCKTTAATSAPWWMWSWMGAPLLRQVCRSVIRSSRWAVGRSDTSTRCSWLSELCLWTIV</sequence>
<dbReference type="OrthoDB" id="4217619at2759"/>
<dbReference type="Gene3D" id="2.40.10.120">
    <property type="match status" value="1"/>
</dbReference>
<dbReference type="PANTHER" id="PTHR22939">
    <property type="entry name" value="SERINE PROTEASE FAMILY S1C HTRA-RELATED"/>
    <property type="match status" value="1"/>
</dbReference>
<comment type="caution">
    <text evidence="3">The sequence shown here is derived from an EMBL/GenBank/DDBJ whole genome shotgun (WGS) entry which is preliminary data.</text>
</comment>
<dbReference type="GO" id="GO:0004252">
    <property type="term" value="F:serine-type endopeptidase activity"/>
    <property type="evidence" value="ECO:0007669"/>
    <property type="project" value="InterPro"/>
</dbReference>
<dbReference type="EMBL" id="CAJNJA010016209">
    <property type="protein sequence ID" value="CAE7376638.1"/>
    <property type="molecule type" value="Genomic_DNA"/>
</dbReference>
<name>A0A812PZH0_9DINO</name>